<protein>
    <submittedName>
        <fullName evidence="1">Uncharacterized protein</fullName>
    </submittedName>
</protein>
<evidence type="ECO:0000313" key="2">
    <source>
        <dbReference type="Proteomes" id="UP001649230"/>
    </source>
</evidence>
<dbReference type="EMBL" id="CP090978">
    <property type="protein sequence ID" value="UJF35524.1"/>
    <property type="molecule type" value="Genomic_DNA"/>
</dbReference>
<dbReference type="Proteomes" id="UP001649230">
    <property type="component" value="Chromosome"/>
</dbReference>
<sequence>MQLKEAPWDPRAFHVLWNHKNIMLLRLSYLAENDYIAPSNDLKNKYVEIEKQSLVSRNLFLRYFIEGRNDSIIRIMEKLRFIEQEERETLEKLLQRFPKF</sequence>
<organism evidence="1 2">
    <name type="scientific">Paenibacillus hexagrammi</name>
    <dbReference type="NCBI Taxonomy" id="2908839"/>
    <lineage>
        <taxon>Bacteria</taxon>
        <taxon>Bacillati</taxon>
        <taxon>Bacillota</taxon>
        <taxon>Bacilli</taxon>
        <taxon>Bacillales</taxon>
        <taxon>Paenibacillaceae</taxon>
        <taxon>Paenibacillus</taxon>
    </lineage>
</organism>
<evidence type="ECO:0000313" key="1">
    <source>
        <dbReference type="EMBL" id="UJF35524.1"/>
    </source>
</evidence>
<proteinExistence type="predicted"/>
<gene>
    <name evidence="1" type="ORF">L0M14_10725</name>
</gene>
<name>A0ABY3SP98_9BACL</name>
<dbReference type="RefSeq" id="WP_235122085.1">
    <property type="nucleotide sequence ID" value="NZ_CP090978.1"/>
</dbReference>
<reference evidence="1 2" key="1">
    <citation type="journal article" date="2024" name="Int. J. Syst. Evol. Microbiol.">
        <title>Paenibacillus hexagrammi sp. nov., a novel bacterium isolated from the gut content of Hexagrammos agrammus.</title>
        <authorList>
            <person name="Jung H.K."/>
            <person name="Kim D.G."/>
            <person name="Zin H."/>
            <person name="Park J."/>
            <person name="Jung H."/>
            <person name="Kim Y.O."/>
            <person name="Kong H.J."/>
            <person name="Kim J.W."/>
            <person name="Kim Y.S."/>
        </authorList>
    </citation>
    <scope>NUCLEOTIDE SEQUENCE [LARGE SCALE GENOMIC DNA]</scope>
    <source>
        <strain evidence="1 2">YPD9-1</strain>
    </source>
</reference>
<accession>A0ABY3SP98</accession>
<keyword evidence="2" id="KW-1185">Reference proteome</keyword>